<name>N9VGQ7_9GAMM</name>
<dbReference type="SUPFAM" id="SSF53335">
    <property type="entry name" value="S-adenosyl-L-methionine-dependent methyltransferases"/>
    <property type="match status" value="1"/>
</dbReference>
<evidence type="ECO:0000313" key="1">
    <source>
        <dbReference type="EMBL" id="ENY70798.1"/>
    </source>
</evidence>
<proteinExistence type="predicted"/>
<dbReference type="OrthoDB" id="5521068at2"/>
<dbReference type="eggNOG" id="ENOG50331E1">
    <property type="taxonomic scope" value="Bacteria"/>
</dbReference>
<dbReference type="InterPro" id="IPR029063">
    <property type="entry name" value="SAM-dependent_MTases_sf"/>
</dbReference>
<dbReference type="Gene3D" id="3.40.50.150">
    <property type="entry name" value="Vaccinia Virus protein VP39"/>
    <property type="match status" value="1"/>
</dbReference>
<protein>
    <submittedName>
        <fullName evidence="1">Uncharacterized protein</fullName>
    </submittedName>
</protein>
<dbReference type="AlphaFoldDB" id="N9VGQ7"/>
<keyword evidence="2" id="KW-1185">Reference proteome</keyword>
<reference evidence="1 2" key="1">
    <citation type="journal article" date="2013" name="Genome Announc.">
        <title>Draft Genome Sequence of the Aeromonas diversa Type Strain.</title>
        <authorList>
            <person name="Farfan M."/>
            <person name="Spataro N."/>
            <person name="Sanglas A."/>
            <person name="Albarral V."/>
            <person name="Loren J.G."/>
            <person name="Bosch E."/>
            <person name="Fuste M.C."/>
        </authorList>
    </citation>
    <scope>NUCLEOTIDE SEQUENCE [LARGE SCALE GENOMIC DNA]</scope>
    <source>
        <strain evidence="1 2">2478-85</strain>
    </source>
</reference>
<accession>N9VGQ7</accession>
<dbReference type="EMBL" id="APVG01000054">
    <property type="protein sequence ID" value="ENY70798.1"/>
    <property type="molecule type" value="Genomic_DNA"/>
</dbReference>
<organism evidence="1 2">
    <name type="scientific">Aeromonas diversa CDC 2478-85</name>
    <dbReference type="NCBI Taxonomy" id="1268237"/>
    <lineage>
        <taxon>Bacteria</taxon>
        <taxon>Pseudomonadati</taxon>
        <taxon>Pseudomonadota</taxon>
        <taxon>Gammaproteobacteria</taxon>
        <taxon>Aeromonadales</taxon>
        <taxon>Aeromonadaceae</taxon>
        <taxon>Aeromonas</taxon>
    </lineage>
</organism>
<dbReference type="Proteomes" id="UP000023775">
    <property type="component" value="Unassembled WGS sequence"/>
</dbReference>
<sequence>MGMTPAMFNKIKSHLPENFNSIIELGCQQFGLLNSAQLIDEELKGFKDGDFTKIMYEHLGLKYDSVDVCDGTIYCDFNNHMLELSHQYDVVTNLGTSEHVFNQYNVFASMHNITKKNGLMIHCLPLKHSPHGLFTYNVDFFISLCFSNNYEVVELVFCWRGTDGDFTFGSLSEIVKCQAAEQYAFLVAKKCQENLFVSPQQIIYNPLISIDAITTLCSNDINLLSQVLQFTFTDAVLNHTFNFDDVTGNYPDVMLYGAGDIGQAILRFAKNREKIKTVVDENLKFSDDYNIKRLSDIEAINVPVYIASDYYREEIRQTLSMKYSEEIVFLN</sequence>
<comment type="caution">
    <text evidence="1">The sequence shown here is derived from an EMBL/GenBank/DDBJ whole genome shotgun (WGS) entry which is preliminary data.</text>
</comment>
<gene>
    <name evidence="1" type="ORF">G114_16380</name>
</gene>
<dbReference type="RefSeq" id="WP_005358926.1">
    <property type="nucleotide sequence ID" value="NZ_APVG01000054.1"/>
</dbReference>
<evidence type="ECO:0000313" key="2">
    <source>
        <dbReference type="Proteomes" id="UP000023775"/>
    </source>
</evidence>
<dbReference type="PATRIC" id="fig|1268237.3.peg.3220"/>